<evidence type="ECO:0000256" key="1">
    <source>
        <dbReference type="SAM" id="MobiDB-lite"/>
    </source>
</evidence>
<proteinExistence type="predicted"/>
<dbReference type="Proteomes" id="UP000326553">
    <property type="component" value="Chromosome"/>
</dbReference>
<keyword evidence="3" id="KW-1185">Reference proteome</keyword>
<protein>
    <submittedName>
        <fullName evidence="2">Uncharacterized protein</fullName>
    </submittedName>
</protein>
<reference evidence="2 3" key="1">
    <citation type="submission" date="2017-09" db="EMBL/GenBank/DDBJ databases">
        <authorList>
            <person name="Lee N."/>
            <person name="Cho B.-K."/>
        </authorList>
    </citation>
    <scope>NUCLEOTIDE SEQUENCE [LARGE SCALE GENOMIC DNA]</scope>
    <source>
        <strain evidence="2 3">ATCC 12461</strain>
    </source>
</reference>
<dbReference type="KEGG" id="salw:CP975_34695"/>
<dbReference type="EMBL" id="CP023695">
    <property type="protein sequence ID" value="QEV21970.1"/>
    <property type="molecule type" value="Genomic_DNA"/>
</dbReference>
<dbReference type="RefSeq" id="WP_055531707.1">
    <property type="nucleotide sequence ID" value="NZ_LIQN01000171.1"/>
</dbReference>
<name>A0A5J6HUG6_STRAD</name>
<evidence type="ECO:0000313" key="2">
    <source>
        <dbReference type="EMBL" id="QEV21970.1"/>
    </source>
</evidence>
<dbReference type="AlphaFoldDB" id="A0A5J6HUG6"/>
<sequence length="154" mass="16551">MQSGKQILWNRGAQDFTDGVGGDDPSHAQPYGQLARDRGLAHPGDAARQDDQRCLEVVDVLPPPVAKRVLFVDLAQDRACQIAQCAGRNEGVCLRGQPLVHASGGGERLAGSIPAVMNEEASRPSEKGRRWEPVWISMRGVVQPDPGQGQGPRP</sequence>
<gene>
    <name evidence="2" type="ORF">CP975_34695</name>
</gene>
<organism evidence="2 3">
    <name type="scientific">Streptomyces alboniger</name>
    <dbReference type="NCBI Taxonomy" id="132473"/>
    <lineage>
        <taxon>Bacteria</taxon>
        <taxon>Bacillati</taxon>
        <taxon>Actinomycetota</taxon>
        <taxon>Actinomycetes</taxon>
        <taxon>Kitasatosporales</taxon>
        <taxon>Streptomycetaceae</taxon>
        <taxon>Streptomyces</taxon>
        <taxon>Streptomyces aurantiacus group</taxon>
    </lineage>
</organism>
<evidence type="ECO:0000313" key="3">
    <source>
        <dbReference type="Proteomes" id="UP000326553"/>
    </source>
</evidence>
<accession>A0A5J6HUG6</accession>
<feature type="region of interest" description="Disordered" evidence="1">
    <location>
        <begin position="1"/>
        <end position="31"/>
    </location>
</feature>